<keyword evidence="2" id="KW-1185">Reference proteome</keyword>
<evidence type="ECO:0000313" key="2">
    <source>
        <dbReference type="Proteomes" id="UP000019275"/>
    </source>
</evidence>
<organism evidence="1 2">
    <name type="scientific">Cellulophaga geojensis KL-A</name>
    <dbReference type="NCBI Taxonomy" id="1328323"/>
    <lineage>
        <taxon>Bacteria</taxon>
        <taxon>Pseudomonadati</taxon>
        <taxon>Bacteroidota</taxon>
        <taxon>Flavobacteriia</taxon>
        <taxon>Flavobacteriales</taxon>
        <taxon>Flavobacteriaceae</taxon>
        <taxon>Cellulophaga</taxon>
    </lineage>
</organism>
<comment type="caution">
    <text evidence="1">The sequence shown here is derived from an EMBL/GenBank/DDBJ whole genome shotgun (WGS) entry which is preliminary data.</text>
</comment>
<dbReference type="EMBL" id="ARZX01000087">
    <property type="protein sequence ID" value="EWH08796.1"/>
    <property type="molecule type" value="Genomic_DNA"/>
</dbReference>
<gene>
    <name evidence="1" type="ORF">KLA_17459</name>
</gene>
<protein>
    <recommendedName>
        <fullName evidence="3">Lipoprotein</fullName>
    </recommendedName>
</protein>
<accession>A0ABN0RJ83</accession>
<dbReference type="PROSITE" id="PS51257">
    <property type="entry name" value="PROKAR_LIPOPROTEIN"/>
    <property type="match status" value="1"/>
</dbReference>
<reference evidence="1 2" key="1">
    <citation type="journal article" date="2014" name="Genome Announc.">
        <title>Draft Genome Sequence of the Carrageenan-Degrading Bacterium Cellulophaga sp. Strain KL-A, Isolated from Decaying Marine Algae.</title>
        <authorList>
            <person name="Shan D."/>
            <person name="Ying J."/>
            <person name="Li X."/>
            <person name="Gao Z."/>
            <person name="Wei G."/>
            <person name="Shao Z."/>
        </authorList>
    </citation>
    <scope>NUCLEOTIDE SEQUENCE [LARGE SCALE GENOMIC DNA]</scope>
    <source>
        <strain evidence="1 2">KL-A</strain>
    </source>
</reference>
<evidence type="ECO:0008006" key="3">
    <source>
        <dbReference type="Google" id="ProtNLM"/>
    </source>
</evidence>
<proteinExistence type="predicted"/>
<evidence type="ECO:0000313" key="1">
    <source>
        <dbReference type="EMBL" id="EWH08796.1"/>
    </source>
</evidence>
<sequence length="202" mass="23899">MKLNFAKFLIIILLLASCGNKKKEIKEYGFKQIDADSISVSIRISEFDNYENLLDRLKEIVCFDSIPKIVLETENKIRNIYPIEYCEIPMFHPRFRNTFFIQMDSIIKNERKVEISELSTLMKQNFENMGVKEGFADSPEKVLFIFEYYEDKGVDGIEKYLKAITESYDYIKSENELKIAFWPKIDVIPDYENGELRYKTTE</sequence>
<dbReference type="Proteomes" id="UP000019275">
    <property type="component" value="Unassembled WGS sequence"/>
</dbReference>
<name>A0ABN0RJ83_9FLAO</name>